<keyword evidence="2 5" id="KW-0808">Transferase</keyword>
<comment type="caution">
    <text evidence="5">The sequence shown here is derived from an EMBL/GenBank/DDBJ whole genome shotgun (WGS) entry which is preliminary data.</text>
</comment>
<dbReference type="SUPFAM" id="SSF53335">
    <property type="entry name" value="S-adenosyl-L-methionine-dependent methyltransferases"/>
    <property type="match status" value="1"/>
</dbReference>
<organism evidence="5 6">
    <name type="scientific">Luteimicrobium subarcticum</name>
    <dbReference type="NCBI Taxonomy" id="620910"/>
    <lineage>
        <taxon>Bacteria</taxon>
        <taxon>Bacillati</taxon>
        <taxon>Actinomycetota</taxon>
        <taxon>Actinomycetes</taxon>
        <taxon>Micrococcales</taxon>
        <taxon>Luteimicrobium</taxon>
    </lineage>
</organism>
<evidence type="ECO:0000313" key="6">
    <source>
        <dbReference type="Proteomes" id="UP000231586"/>
    </source>
</evidence>
<evidence type="ECO:0000256" key="2">
    <source>
        <dbReference type="ARBA" id="ARBA00022679"/>
    </source>
</evidence>
<dbReference type="InterPro" id="IPR002935">
    <property type="entry name" value="SAM_O-MeTrfase"/>
</dbReference>
<keyword evidence="3" id="KW-0949">S-adenosyl-L-methionine</keyword>
<dbReference type="EMBL" id="PGTZ01000006">
    <property type="protein sequence ID" value="PJI94606.1"/>
    <property type="molecule type" value="Genomic_DNA"/>
</dbReference>
<evidence type="ECO:0000256" key="4">
    <source>
        <dbReference type="SAM" id="MobiDB-lite"/>
    </source>
</evidence>
<reference evidence="5 6" key="1">
    <citation type="submission" date="2017-11" db="EMBL/GenBank/DDBJ databases">
        <title>Genomic Encyclopedia of Archaeal and Bacterial Type Strains, Phase II (KMG-II): From Individual Species to Whole Genera.</title>
        <authorList>
            <person name="Goeker M."/>
        </authorList>
    </citation>
    <scope>NUCLEOTIDE SEQUENCE [LARGE SCALE GENOMIC DNA]</scope>
    <source>
        <strain evidence="5 6">DSM 22413</strain>
    </source>
</reference>
<evidence type="ECO:0000313" key="5">
    <source>
        <dbReference type="EMBL" id="PJI94606.1"/>
    </source>
</evidence>
<evidence type="ECO:0000256" key="3">
    <source>
        <dbReference type="ARBA" id="ARBA00022691"/>
    </source>
</evidence>
<feature type="region of interest" description="Disordered" evidence="4">
    <location>
        <begin position="1"/>
        <end position="24"/>
    </location>
</feature>
<evidence type="ECO:0000256" key="1">
    <source>
        <dbReference type="ARBA" id="ARBA00022603"/>
    </source>
</evidence>
<dbReference type="Gene3D" id="3.40.50.150">
    <property type="entry name" value="Vaccinia Virus protein VP39"/>
    <property type="match status" value="1"/>
</dbReference>
<keyword evidence="6" id="KW-1185">Reference proteome</keyword>
<name>A0A2M8WUR8_9MICO</name>
<dbReference type="AlphaFoldDB" id="A0A2M8WUR8"/>
<dbReference type="Pfam" id="PF01596">
    <property type="entry name" value="Methyltransf_3"/>
    <property type="match status" value="1"/>
</dbReference>
<sequence length="262" mass="27736">MSNTHPAYRRGPLRPVADRLPPGTIAARHQRGGAARQAAWEATIAYDLPQKPAHTDKASSWAYAEEFVAEDDVLLTAREVGVEIGCRAVQPGAGAVLRVAAAALQARAVVEIGTGTGVGALWLLRGMPEDGVLTTIDPEVGHQRAARQVLAAAGIAPTRLRAIAGRATEVLPRLADGGYDLVVVGGDPAHYPEVVEEGLRLLRRGGMLAVDAALLHDQVANPARRDELTTVVREVGRRLRDDDRVLPALLPSGDGLLLAVVR</sequence>
<dbReference type="InterPro" id="IPR050362">
    <property type="entry name" value="Cation-dep_OMT"/>
</dbReference>
<dbReference type="RefSeq" id="WP_100348610.1">
    <property type="nucleotide sequence ID" value="NZ_PGTZ01000006.1"/>
</dbReference>
<gene>
    <name evidence="5" type="ORF">CLV34_0450</name>
</gene>
<dbReference type="GO" id="GO:0032259">
    <property type="term" value="P:methylation"/>
    <property type="evidence" value="ECO:0007669"/>
    <property type="project" value="UniProtKB-KW"/>
</dbReference>
<dbReference type="PANTHER" id="PTHR10509">
    <property type="entry name" value="O-METHYLTRANSFERASE-RELATED"/>
    <property type="match status" value="1"/>
</dbReference>
<dbReference type="CDD" id="cd02440">
    <property type="entry name" value="AdoMet_MTases"/>
    <property type="match status" value="1"/>
</dbReference>
<dbReference type="PANTHER" id="PTHR10509:SF85">
    <property type="entry name" value="O-METHYLTRANSFERASE RV1220C-RELATED"/>
    <property type="match status" value="1"/>
</dbReference>
<proteinExistence type="predicted"/>
<accession>A0A2M8WUR8</accession>
<dbReference type="InterPro" id="IPR029063">
    <property type="entry name" value="SAM-dependent_MTases_sf"/>
</dbReference>
<protein>
    <submittedName>
        <fullName evidence="5">Putative O-methyltransferase YrrM</fullName>
    </submittedName>
</protein>
<dbReference type="Proteomes" id="UP000231586">
    <property type="component" value="Unassembled WGS sequence"/>
</dbReference>
<dbReference type="PROSITE" id="PS51682">
    <property type="entry name" value="SAM_OMT_I"/>
    <property type="match status" value="1"/>
</dbReference>
<keyword evidence="1 5" id="KW-0489">Methyltransferase</keyword>
<dbReference type="GO" id="GO:0008171">
    <property type="term" value="F:O-methyltransferase activity"/>
    <property type="evidence" value="ECO:0007669"/>
    <property type="project" value="InterPro"/>
</dbReference>
<dbReference type="GO" id="GO:0008757">
    <property type="term" value="F:S-adenosylmethionine-dependent methyltransferase activity"/>
    <property type="evidence" value="ECO:0007669"/>
    <property type="project" value="TreeGrafter"/>
</dbReference>
<dbReference type="OrthoDB" id="4774874at2"/>